<sequence>MDDPNAESERLDTIRSVMPGRWDLDALRAGAMVCVTLAVPFRVLAAVVGSDSGGLNGLFFVIFLFFFVVGAGCAAWVQRTGTPLSHAVVTAAATFLVVEVVFVVVRLARGTEVPWFGIFFTFSVVLLCGIIGGFLGNRLQMRGVVPSSRR</sequence>
<proteinExistence type="predicted"/>
<dbReference type="RefSeq" id="WP_015441464.1">
    <property type="nucleotide sequence ID" value="NC_020520.1"/>
</dbReference>
<evidence type="ECO:0000256" key="1">
    <source>
        <dbReference type="SAM" id="Phobius"/>
    </source>
</evidence>
<dbReference type="EMBL" id="AP012057">
    <property type="protein sequence ID" value="BAN02217.1"/>
    <property type="molecule type" value="Genomic_DNA"/>
</dbReference>
<keyword evidence="1" id="KW-1133">Transmembrane helix</keyword>
<gene>
    <name evidence="2" type="ORF">YM304_19030</name>
</gene>
<keyword evidence="1" id="KW-0812">Transmembrane</keyword>
<evidence type="ECO:0000313" key="2">
    <source>
        <dbReference type="EMBL" id="BAN02217.1"/>
    </source>
</evidence>
<feature type="transmembrane region" description="Helical" evidence="1">
    <location>
        <begin position="57"/>
        <end position="77"/>
    </location>
</feature>
<feature type="transmembrane region" description="Helical" evidence="1">
    <location>
        <begin position="113"/>
        <end position="135"/>
    </location>
</feature>
<organism evidence="2 3">
    <name type="scientific">Ilumatobacter coccineus (strain NBRC 103263 / KCTC 29153 / YM16-304)</name>
    <dbReference type="NCBI Taxonomy" id="1313172"/>
    <lineage>
        <taxon>Bacteria</taxon>
        <taxon>Bacillati</taxon>
        <taxon>Actinomycetota</taxon>
        <taxon>Acidimicrobiia</taxon>
        <taxon>Acidimicrobiales</taxon>
        <taxon>Ilumatobacteraceae</taxon>
        <taxon>Ilumatobacter</taxon>
    </lineage>
</organism>
<keyword evidence="1" id="KW-0472">Membrane</keyword>
<dbReference type="Proteomes" id="UP000011863">
    <property type="component" value="Chromosome"/>
</dbReference>
<reference evidence="2 3" key="1">
    <citation type="journal article" date="2013" name="Int. J. Syst. Evol. Microbiol.">
        <title>Ilumatobacter nonamiense sp. nov. and Ilumatobacter coccineum sp. nov., isolated from seashore sand.</title>
        <authorList>
            <person name="Matsumoto A."/>
            <person name="Kasai H."/>
            <person name="Matsuo Y."/>
            <person name="Shizuri Y."/>
            <person name="Ichikawa N."/>
            <person name="Fujita N."/>
            <person name="Omura S."/>
            <person name="Takahashi Y."/>
        </authorList>
    </citation>
    <scope>NUCLEOTIDE SEQUENCE [LARGE SCALE GENOMIC DNA]</scope>
    <source>
        <strain evidence="3">NBRC 103263 / KCTC 29153 / YM16-304</strain>
    </source>
</reference>
<feature type="transmembrane region" description="Helical" evidence="1">
    <location>
        <begin position="26"/>
        <end position="45"/>
    </location>
</feature>
<dbReference type="AlphaFoldDB" id="A0A6C7E5Z9"/>
<dbReference type="KEGG" id="aym:YM304_19030"/>
<accession>A0A6C7E5Z9</accession>
<keyword evidence="3" id="KW-1185">Reference proteome</keyword>
<name>A0A6C7E5Z9_ILUCY</name>
<protein>
    <submittedName>
        <fullName evidence="2">Uncharacterized protein</fullName>
    </submittedName>
</protein>
<feature type="transmembrane region" description="Helical" evidence="1">
    <location>
        <begin position="84"/>
        <end position="107"/>
    </location>
</feature>
<evidence type="ECO:0000313" key="3">
    <source>
        <dbReference type="Proteomes" id="UP000011863"/>
    </source>
</evidence>